<dbReference type="PANTHER" id="PTHR32379">
    <property type="entry name" value="GUANIDINOACETATE N-METHYLTRANSFERASE"/>
    <property type="match status" value="1"/>
</dbReference>
<keyword evidence="5 8" id="KW-0808">Transferase</keyword>
<keyword evidence="12" id="KW-1185">Reference proteome</keyword>
<dbReference type="InterPro" id="IPR036770">
    <property type="entry name" value="Ankyrin_rpt-contain_sf"/>
</dbReference>
<dbReference type="PIRSF" id="PIRSF038148">
    <property type="entry name" value="Arginine_N-mtfrase-2"/>
    <property type="match status" value="1"/>
</dbReference>
<dbReference type="GO" id="GO:0019702">
    <property type="term" value="F:protein arginine N5-methyltransferase activity"/>
    <property type="evidence" value="ECO:0007669"/>
    <property type="project" value="TreeGrafter"/>
</dbReference>
<dbReference type="AlphaFoldDB" id="A0AAV9XF12"/>
<keyword evidence="6" id="KW-0949">S-adenosyl-L-methionine</keyword>
<comment type="function">
    <text evidence="1 8">S-adenosyl-L-methionine-dependent protein-arginine N-methyltransferase that methylates the delta-nitrogen atom of arginine residues to form N5-methylarginine (type IV) in target proteins. Monomethylates ribosomal protein L12.</text>
</comment>
<evidence type="ECO:0000256" key="6">
    <source>
        <dbReference type="ARBA" id="ARBA00022691"/>
    </source>
</evidence>
<evidence type="ECO:0000256" key="3">
    <source>
        <dbReference type="ARBA" id="ARBA00022490"/>
    </source>
</evidence>
<dbReference type="Proteomes" id="UP001365542">
    <property type="component" value="Unassembled WGS sequence"/>
</dbReference>
<evidence type="ECO:0000256" key="9">
    <source>
        <dbReference type="SAM" id="MobiDB-lite"/>
    </source>
</evidence>
<dbReference type="FunFam" id="3.40.50.150:FF:000135">
    <property type="entry name" value="Arginine N-methyltransferase 2"/>
    <property type="match status" value="1"/>
</dbReference>
<dbReference type="PROSITE" id="PS51559">
    <property type="entry name" value="SAM_RMT2"/>
    <property type="match status" value="1"/>
</dbReference>
<feature type="domain" description="RMT2" evidence="10">
    <location>
        <begin position="214"/>
        <end position="440"/>
    </location>
</feature>
<name>A0AAV9XF12_9PEZI</name>
<comment type="subunit">
    <text evidence="2 8">Monomer.</text>
</comment>
<keyword evidence="4 8" id="KW-0489">Methyltransferase</keyword>
<dbReference type="InterPro" id="IPR017408">
    <property type="entry name" value="Arginine_N-MeTrfase_2"/>
</dbReference>
<comment type="subcellular location">
    <subcellularLocation>
        <location evidence="8">Cytoplasm</location>
    </subcellularLocation>
    <subcellularLocation>
        <location evidence="8">Nucleus</location>
    </subcellularLocation>
</comment>
<comment type="similarity">
    <text evidence="8">Belongs to the class I-like SAM-binding methyltransferase superfamily. RMT2 methyltransferase family.</text>
</comment>
<evidence type="ECO:0000256" key="7">
    <source>
        <dbReference type="ARBA" id="ARBA00023242"/>
    </source>
</evidence>
<feature type="region of interest" description="Disordered" evidence="9">
    <location>
        <begin position="55"/>
        <end position="80"/>
    </location>
</feature>
<dbReference type="InterPro" id="IPR051038">
    <property type="entry name" value="RMT2/GAMT_Mtase"/>
</dbReference>
<evidence type="ECO:0000256" key="8">
    <source>
        <dbReference type="PIRNR" id="PIRNR038148"/>
    </source>
</evidence>
<keyword evidence="3 8" id="KW-0963">Cytoplasm</keyword>
<evidence type="ECO:0000313" key="11">
    <source>
        <dbReference type="EMBL" id="KAK6540683.1"/>
    </source>
</evidence>
<dbReference type="Gene3D" id="3.40.50.150">
    <property type="entry name" value="Vaccinia Virus protein VP39"/>
    <property type="match status" value="1"/>
</dbReference>
<evidence type="ECO:0000313" key="12">
    <source>
        <dbReference type="Proteomes" id="UP001365542"/>
    </source>
</evidence>
<dbReference type="PANTHER" id="PTHR32379:SF1">
    <property type="entry name" value="GUANIDINOACETATE N-METHYLTRANSFERASE"/>
    <property type="match status" value="1"/>
</dbReference>
<dbReference type="InterPro" id="IPR029063">
    <property type="entry name" value="SAM-dependent_MTases_sf"/>
</dbReference>
<organism evidence="11 12">
    <name type="scientific">Orbilia ellipsospora</name>
    <dbReference type="NCBI Taxonomy" id="2528407"/>
    <lineage>
        <taxon>Eukaryota</taxon>
        <taxon>Fungi</taxon>
        <taxon>Dikarya</taxon>
        <taxon>Ascomycota</taxon>
        <taxon>Pezizomycotina</taxon>
        <taxon>Orbiliomycetes</taxon>
        <taxon>Orbiliales</taxon>
        <taxon>Orbiliaceae</taxon>
        <taxon>Orbilia</taxon>
    </lineage>
</organism>
<reference evidence="11 12" key="1">
    <citation type="submission" date="2019-10" db="EMBL/GenBank/DDBJ databases">
        <authorList>
            <person name="Palmer J.M."/>
        </authorList>
    </citation>
    <scope>NUCLEOTIDE SEQUENCE [LARGE SCALE GENOMIC DNA]</scope>
    <source>
        <strain evidence="11 12">TWF694</strain>
    </source>
</reference>
<evidence type="ECO:0000256" key="1">
    <source>
        <dbReference type="ARBA" id="ARBA00002207"/>
    </source>
</evidence>
<evidence type="ECO:0000259" key="10">
    <source>
        <dbReference type="PROSITE" id="PS51559"/>
    </source>
</evidence>
<keyword evidence="7 8" id="KW-0539">Nucleus</keyword>
<feature type="compositionally biased region" description="Low complexity" evidence="9">
    <location>
        <begin position="60"/>
        <end position="77"/>
    </location>
</feature>
<dbReference type="InterPro" id="IPR026480">
    <property type="entry name" value="RMT2_dom"/>
</dbReference>
<dbReference type="EMBL" id="JAVHJO010000004">
    <property type="protein sequence ID" value="KAK6540683.1"/>
    <property type="molecule type" value="Genomic_DNA"/>
</dbReference>
<dbReference type="SUPFAM" id="SSF53335">
    <property type="entry name" value="S-adenosyl-L-methionine-dependent methyltransferases"/>
    <property type="match status" value="1"/>
</dbReference>
<evidence type="ECO:0000256" key="4">
    <source>
        <dbReference type="ARBA" id="ARBA00022603"/>
    </source>
</evidence>
<dbReference type="GO" id="GO:0005737">
    <property type="term" value="C:cytoplasm"/>
    <property type="evidence" value="ECO:0007669"/>
    <property type="project" value="UniProtKB-SubCell"/>
</dbReference>
<evidence type="ECO:0000256" key="5">
    <source>
        <dbReference type="ARBA" id="ARBA00022679"/>
    </source>
</evidence>
<accession>A0AAV9XF12</accession>
<protein>
    <recommendedName>
        <fullName evidence="8">Arginine N-methyltransferase 2</fullName>
        <ecNumber evidence="8">2.1.1.-</ecNumber>
    </recommendedName>
</protein>
<gene>
    <name evidence="11" type="primary">RMT2</name>
    <name evidence="11" type="ORF">TWF694_008076</name>
</gene>
<sequence>MDTLSEAAQLLLLAAQDLNLPTLRSILKSQSPNVQDPTTLQTPLHLAILACKGQSTNRPTNGASNGTTSPTSNGTSSIPNITDELSLPPLLKAEKILPLLLQNGAIWNSLDTNNETPGCIANRLKLTSLYDIMVDAGVRAELLFGSLGDYMTLGGDDSEEEEEDDVEEVMDTDEVVDTTDIQKDDKGVLEDGEEVPELVPTERTALEKAGEEDIPVTSEEYLSSNLEIDDDKILDQDKNGVMMSWETSIMSQTVSLLLPPPSTNPKILNIGFGMGIIDSLFQSHQPSSHHIIEAHPQIIQKLASHPISTTPGVVIHAGRWQDVLPKLVDEGTITFDAIYFDTFAEDYSQLKLFFTEYVISLLEPNGHFGFFNGLGADRQIAYDVYKKVVEIDLLEAGLETEWHEVAVDSKKMEGEGEWKGVRRKYWDLEKYWLPVCKFIG</sequence>
<dbReference type="GO" id="GO:0005634">
    <property type="term" value="C:nucleus"/>
    <property type="evidence" value="ECO:0007669"/>
    <property type="project" value="UniProtKB-SubCell"/>
</dbReference>
<comment type="caution">
    <text evidence="11">The sequence shown here is derived from an EMBL/GenBank/DDBJ whole genome shotgun (WGS) entry which is preliminary data.</text>
</comment>
<dbReference type="GO" id="GO:0032259">
    <property type="term" value="P:methylation"/>
    <property type="evidence" value="ECO:0007669"/>
    <property type="project" value="UniProtKB-KW"/>
</dbReference>
<dbReference type="Gene3D" id="1.25.40.20">
    <property type="entry name" value="Ankyrin repeat-containing domain"/>
    <property type="match status" value="1"/>
</dbReference>
<proteinExistence type="inferred from homology"/>
<evidence type="ECO:0000256" key="2">
    <source>
        <dbReference type="ARBA" id="ARBA00011245"/>
    </source>
</evidence>
<dbReference type="EC" id="2.1.1.-" evidence="8"/>